<dbReference type="AlphaFoldDB" id="A0A934N4X9"/>
<evidence type="ECO:0000256" key="1">
    <source>
        <dbReference type="ARBA" id="ARBA00022679"/>
    </source>
</evidence>
<protein>
    <submittedName>
        <fullName evidence="4">1-acyl-sn-glycerol-3-phosphate acyltransferase</fullName>
    </submittedName>
</protein>
<keyword evidence="1" id="KW-0808">Transferase</keyword>
<organism evidence="4 5">
    <name type="scientific">Candidatus Nephthysia bennettiae</name>
    <dbReference type="NCBI Taxonomy" id="3127016"/>
    <lineage>
        <taxon>Bacteria</taxon>
        <taxon>Bacillati</taxon>
        <taxon>Candidatus Dormiibacterota</taxon>
        <taxon>Candidatus Dormibacteria</taxon>
        <taxon>Candidatus Dormibacterales</taxon>
        <taxon>Candidatus Dormibacteraceae</taxon>
        <taxon>Candidatus Nephthysia</taxon>
    </lineage>
</organism>
<dbReference type="InterPro" id="IPR002123">
    <property type="entry name" value="Plipid/glycerol_acylTrfase"/>
</dbReference>
<comment type="caution">
    <text evidence="4">The sequence shown here is derived from an EMBL/GenBank/DDBJ whole genome shotgun (WGS) entry which is preliminary data.</text>
</comment>
<accession>A0A934N4X9</accession>
<keyword evidence="2 4" id="KW-0012">Acyltransferase</keyword>
<reference evidence="4" key="1">
    <citation type="submission" date="2020-10" db="EMBL/GenBank/DDBJ databases">
        <title>Ca. Dormibacterota MAGs.</title>
        <authorList>
            <person name="Montgomery K."/>
        </authorList>
    </citation>
    <scope>NUCLEOTIDE SEQUENCE [LARGE SCALE GENOMIC DNA]</scope>
    <source>
        <strain evidence="4">SC8812_S17_10</strain>
    </source>
</reference>
<dbReference type="SUPFAM" id="SSF69593">
    <property type="entry name" value="Glycerol-3-phosphate (1)-acyltransferase"/>
    <property type="match status" value="1"/>
</dbReference>
<sequence>MKFQLLSDIDTVRRGWPLGRVRPASWPDSAAPGVPDRPSNLGWARAEPVRTLRWMIQRGLSLPFTKLMTDPHVEGRDWLRQMDRPAILASNHVSHADTQILLYALPDGAREKTVVAAAADYWYRRPWLGRVVGLWLNTFPFSRTGGAREVLHSASELLKSGWNLLYYAEGTRSTDGRLGTFMPGLGHLANQTRSPVVPMHIKGSHRVMPKGRAFPLPAPVEVRIGKPLSLGPGEDSRAFTGRVESAVRELSAGSRKPEVVGTWIERWEASRPPNRSRSARHRIG</sequence>
<dbReference type="PANTHER" id="PTHR10434">
    <property type="entry name" value="1-ACYL-SN-GLYCEROL-3-PHOSPHATE ACYLTRANSFERASE"/>
    <property type="match status" value="1"/>
</dbReference>
<proteinExistence type="predicted"/>
<dbReference type="CDD" id="cd07989">
    <property type="entry name" value="LPLAT_AGPAT-like"/>
    <property type="match status" value="1"/>
</dbReference>
<evidence type="ECO:0000256" key="2">
    <source>
        <dbReference type="ARBA" id="ARBA00023315"/>
    </source>
</evidence>
<dbReference type="PANTHER" id="PTHR10434:SF11">
    <property type="entry name" value="1-ACYL-SN-GLYCEROL-3-PHOSPHATE ACYLTRANSFERASE"/>
    <property type="match status" value="1"/>
</dbReference>
<evidence type="ECO:0000313" key="5">
    <source>
        <dbReference type="Proteomes" id="UP000612893"/>
    </source>
</evidence>
<dbReference type="Proteomes" id="UP000612893">
    <property type="component" value="Unassembled WGS sequence"/>
</dbReference>
<evidence type="ECO:0000313" key="4">
    <source>
        <dbReference type="EMBL" id="MBJ7600755.1"/>
    </source>
</evidence>
<dbReference type="EMBL" id="JAEKNR010000217">
    <property type="protein sequence ID" value="MBJ7600755.1"/>
    <property type="molecule type" value="Genomic_DNA"/>
</dbReference>
<gene>
    <name evidence="4" type="ORF">JF922_22130</name>
</gene>
<name>A0A934N4X9_9BACT</name>
<dbReference type="RefSeq" id="WP_338204713.1">
    <property type="nucleotide sequence ID" value="NZ_JAEKNR010000217.1"/>
</dbReference>
<dbReference type="SMART" id="SM00563">
    <property type="entry name" value="PlsC"/>
    <property type="match status" value="1"/>
</dbReference>
<dbReference type="GO" id="GO:0016746">
    <property type="term" value="F:acyltransferase activity"/>
    <property type="evidence" value="ECO:0007669"/>
    <property type="project" value="UniProtKB-KW"/>
</dbReference>
<keyword evidence="5" id="KW-1185">Reference proteome</keyword>
<feature type="domain" description="Phospholipid/glycerol acyltransferase" evidence="3">
    <location>
        <begin position="86"/>
        <end position="204"/>
    </location>
</feature>
<evidence type="ECO:0000259" key="3">
    <source>
        <dbReference type="SMART" id="SM00563"/>
    </source>
</evidence>
<dbReference type="Pfam" id="PF01553">
    <property type="entry name" value="Acyltransferase"/>
    <property type="match status" value="1"/>
</dbReference>